<evidence type="ECO:0000313" key="2">
    <source>
        <dbReference type="EMBL" id="BAD84715.1"/>
    </source>
</evidence>
<dbReference type="EnsemblBacteria" id="BAD84715">
    <property type="protein sequence ID" value="BAD84715"/>
    <property type="gene ID" value="TK0526"/>
</dbReference>
<keyword evidence="1" id="KW-0812">Transmembrane</keyword>
<name>Q5JF08_THEKO</name>
<feature type="transmembrane region" description="Helical" evidence="1">
    <location>
        <begin position="187"/>
        <end position="205"/>
    </location>
</feature>
<keyword evidence="1" id="KW-1133">Transmembrane helix</keyword>
<keyword evidence="3" id="KW-1185">Reference proteome</keyword>
<dbReference type="OrthoDB" id="102466at2157"/>
<keyword evidence="1" id="KW-0472">Membrane</keyword>
<dbReference type="EMBL" id="AP006878">
    <property type="protein sequence ID" value="BAD84715.1"/>
    <property type="molecule type" value="Genomic_DNA"/>
</dbReference>
<accession>Q5JF08</accession>
<dbReference type="KEGG" id="tko:TK0526"/>
<protein>
    <submittedName>
        <fullName evidence="2">Hypothetical membrane protein, conserved</fullName>
    </submittedName>
</protein>
<dbReference type="HOGENOM" id="CLU_838424_0_0_2"/>
<feature type="transmembrane region" description="Helical" evidence="1">
    <location>
        <begin position="130"/>
        <end position="155"/>
    </location>
</feature>
<dbReference type="eggNOG" id="arCOG01645">
    <property type="taxonomic scope" value="Archaea"/>
</dbReference>
<dbReference type="GeneID" id="78447039"/>
<organism evidence="2 3">
    <name type="scientific">Thermococcus kodakarensis (strain ATCC BAA-918 / JCM 12380 / KOD1)</name>
    <name type="common">Pyrococcus kodakaraensis (strain KOD1)</name>
    <dbReference type="NCBI Taxonomy" id="69014"/>
    <lineage>
        <taxon>Archaea</taxon>
        <taxon>Methanobacteriati</taxon>
        <taxon>Methanobacteriota</taxon>
        <taxon>Thermococci</taxon>
        <taxon>Thermococcales</taxon>
        <taxon>Thermococcaceae</taxon>
        <taxon>Thermococcus</taxon>
    </lineage>
</organism>
<dbReference type="Proteomes" id="UP000000536">
    <property type="component" value="Chromosome"/>
</dbReference>
<dbReference type="RefSeq" id="WP_011249481.1">
    <property type="nucleotide sequence ID" value="NC_006624.1"/>
</dbReference>
<reference evidence="2 3" key="1">
    <citation type="journal article" date="2005" name="Genome Res.">
        <title>Complete genome sequence of the hyperthermophilic archaeon Thermococcus kodakaraensis KOD1 and comparison with Pyrococcus genomes.</title>
        <authorList>
            <person name="Fukui T."/>
            <person name="Atomi H."/>
            <person name="Kanai T."/>
            <person name="Matsumi R."/>
            <person name="Fujiwara S."/>
            <person name="Imanaka T."/>
        </authorList>
    </citation>
    <scope>NUCLEOTIDE SEQUENCE [LARGE SCALE GENOMIC DNA]</scope>
    <source>
        <strain evidence="3">ATCC BAA-918 / JCM 12380 / KOD1</strain>
    </source>
</reference>
<feature type="transmembrane region" description="Helical" evidence="1">
    <location>
        <begin position="97"/>
        <end position="118"/>
    </location>
</feature>
<dbReference type="AlphaFoldDB" id="Q5JF08"/>
<dbReference type="PATRIC" id="fig|69014.16.peg.516"/>
<evidence type="ECO:0000256" key="1">
    <source>
        <dbReference type="SAM" id="Phobius"/>
    </source>
</evidence>
<feature type="transmembrane region" description="Helical" evidence="1">
    <location>
        <begin position="20"/>
        <end position="51"/>
    </location>
</feature>
<proteinExistence type="predicted"/>
<sequence length="331" mass="36491">MGVEVGEGRTVLLNGKEFMLIGTVITMISGLFGVIGLPIFIVGGLLYAAGLYFWSIDVDSRPLLLFVGETALIAAGALVLNMLVYRMELSPVLGFKTLVLSLLVLYPFIVASAVLYRIRMGLFAEETGELNFNLAGNLALIGALLLPLLIGIPLYNIGKLVEFFSLWKVPLVGTRTEGLPFVSLKKIAGIALVTLVLGGTLYYFIKPDYDFEIIKKDQKVALYGNFYDHGIELELVYVPRTCGDVKYKPRPDGSLLLVDSRHPCNVKIYVDGREIYSPDYQIQEIKGVLENLFYTHGVVSIKKTFLAPKNASTVVVSFEGENVTFQIPRHG</sequence>
<dbReference type="InParanoid" id="Q5JF08"/>
<feature type="transmembrane region" description="Helical" evidence="1">
    <location>
        <begin position="63"/>
        <end position="85"/>
    </location>
</feature>
<dbReference type="PhylomeDB" id="Q5JF08"/>
<evidence type="ECO:0000313" key="3">
    <source>
        <dbReference type="Proteomes" id="UP000000536"/>
    </source>
</evidence>
<gene>
    <name evidence="2" type="ordered locus">TK0526</name>
</gene>